<reference evidence="2" key="4">
    <citation type="submission" date="2023-01" db="EMBL/GenBank/DDBJ databases">
        <title>Draft genome sequence of Aliivibrio sifiae strain NBRC 105001.</title>
        <authorList>
            <person name="Sun Q."/>
            <person name="Mori K."/>
        </authorList>
    </citation>
    <scope>NUCLEOTIDE SEQUENCE</scope>
    <source>
        <strain evidence="2">NBRC 105001</strain>
    </source>
</reference>
<keyword evidence="5" id="KW-1185">Reference proteome</keyword>
<dbReference type="RefSeq" id="WP_060990801.1">
    <property type="nucleotide sequence ID" value="NZ_BSOU01000003.1"/>
</dbReference>
<reference evidence="3 4" key="2">
    <citation type="submission" date="2016-12" db="EMBL/GenBank/DDBJ databases">
        <title>Diversity of luminous bacteria.</title>
        <authorList>
            <person name="Yoshizawa S."/>
            <person name="Kogure K."/>
        </authorList>
    </citation>
    <scope>NUCLEOTIDE SEQUENCE [LARGE SCALE GENOMIC DNA]</scope>
    <source>
        <strain evidence="3 4">NBRC 105001</strain>
    </source>
</reference>
<gene>
    <name evidence="3" type="ORF">BTO23_05880</name>
    <name evidence="2" type="ORF">GCM10007855_11550</name>
</gene>
<name>A0A2S7XIQ6_9GAMM</name>
<keyword evidence="2" id="KW-0449">Lipoprotein</keyword>
<dbReference type="EMBL" id="BSOU01000003">
    <property type="protein sequence ID" value="GLR74281.1"/>
    <property type="molecule type" value="Genomic_DNA"/>
</dbReference>
<reference evidence="5" key="3">
    <citation type="journal article" date="2019" name="Int. J. Syst. Evol. Microbiol.">
        <title>The Global Catalogue of Microorganisms (GCM) 10K type strain sequencing project: providing services to taxonomists for standard genome sequencing and annotation.</title>
        <authorList>
            <consortium name="The Broad Institute Genomics Platform"/>
            <consortium name="The Broad Institute Genome Sequencing Center for Infectious Disease"/>
            <person name="Wu L."/>
            <person name="Ma J."/>
        </authorList>
    </citation>
    <scope>NUCLEOTIDE SEQUENCE [LARGE SCALE GENOMIC DNA]</scope>
    <source>
        <strain evidence="5">NBRC 105001</strain>
    </source>
</reference>
<dbReference type="EMBL" id="MSCP01000001">
    <property type="protein sequence ID" value="PQJ93617.1"/>
    <property type="molecule type" value="Genomic_DNA"/>
</dbReference>
<sequence>MKFLIISAAALLLAACSSTPPPTSMLDSDWQQFGYDRAMKGLVVQSDTKLINQLDGSQLKENNYQAYLIGYESGQEKYCQQSAYILGVVGKPYNGICDNSDWTFRQDYNSGRHSTAGGM</sequence>
<dbReference type="Pfam" id="PF10973">
    <property type="entry name" value="DUF2799"/>
    <property type="match status" value="1"/>
</dbReference>
<dbReference type="Proteomes" id="UP000239273">
    <property type="component" value="Unassembled WGS sequence"/>
</dbReference>
<evidence type="ECO:0000313" key="4">
    <source>
        <dbReference type="Proteomes" id="UP000239273"/>
    </source>
</evidence>
<evidence type="ECO:0000313" key="5">
    <source>
        <dbReference type="Proteomes" id="UP001156660"/>
    </source>
</evidence>
<dbReference type="OrthoDB" id="5917937at2"/>
<accession>A0A2S7XIQ6</accession>
<organism evidence="3 4">
    <name type="scientific">Aliivibrio sifiae</name>
    <dbReference type="NCBI Taxonomy" id="566293"/>
    <lineage>
        <taxon>Bacteria</taxon>
        <taxon>Pseudomonadati</taxon>
        <taxon>Pseudomonadota</taxon>
        <taxon>Gammaproteobacteria</taxon>
        <taxon>Vibrionales</taxon>
        <taxon>Vibrionaceae</taxon>
        <taxon>Aliivibrio</taxon>
    </lineage>
</organism>
<feature type="chain" id="PRO_5015523788" evidence="1">
    <location>
        <begin position="20"/>
        <end position="119"/>
    </location>
</feature>
<dbReference type="Proteomes" id="UP001156660">
    <property type="component" value="Unassembled WGS sequence"/>
</dbReference>
<dbReference type="InterPro" id="IPR021242">
    <property type="entry name" value="DUF2799"/>
</dbReference>
<evidence type="ECO:0000313" key="3">
    <source>
        <dbReference type="EMBL" id="PQJ93617.1"/>
    </source>
</evidence>
<feature type="signal peptide" evidence="1">
    <location>
        <begin position="1"/>
        <end position="19"/>
    </location>
</feature>
<protein>
    <submittedName>
        <fullName evidence="2">Lipoprotein</fullName>
    </submittedName>
</protein>
<reference evidence="2" key="1">
    <citation type="journal article" date="2014" name="Int. J. Syst. Evol. Microbiol.">
        <title>Complete genome of a new Firmicutes species belonging to the dominant human colonic microbiota ('Ruminococcus bicirculans') reveals two chromosomes and a selective capacity to utilize plant glucans.</title>
        <authorList>
            <consortium name="NISC Comparative Sequencing Program"/>
            <person name="Wegmann U."/>
            <person name="Louis P."/>
            <person name="Goesmann A."/>
            <person name="Henrissat B."/>
            <person name="Duncan S.H."/>
            <person name="Flint H.J."/>
        </authorList>
    </citation>
    <scope>NUCLEOTIDE SEQUENCE</scope>
    <source>
        <strain evidence="2">NBRC 105001</strain>
    </source>
</reference>
<comment type="caution">
    <text evidence="3">The sequence shown here is derived from an EMBL/GenBank/DDBJ whole genome shotgun (WGS) entry which is preliminary data.</text>
</comment>
<evidence type="ECO:0000256" key="1">
    <source>
        <dbReference type="SAM" id="SignalP"/>
    </source>
</evidence>
<dbReference type="AlphaFoldDB" id="A0A2S7XIQ6"/>
<proteinExistence type="predicted"/>
<keyword evidence="1" id="KW-0732">Signal</keyword>
<dbReference type="PROSITE" id="PS51257">
    <property type="entry name" value="PROKAR_LIPOPROTEIN"/>
    <property type="match status" value="1"/>
</dbReference>
<evidence type="ECO:0000313" key="2">
    <source>
        <dbReference type="EMBL" id="GLR74281.1"/>
    </source>
</evidence>